<feature type="domain" description="Sulfotransferase" evidence="3">
    <location>
        <begin position="5"/>
        <end position="272"/>
    </location>
</feature>
<dbReference type="GO" id="GO:0008146">
    <property type="term" value="F:sulfotransferase activity"/>
    <property type="evidence" value="ECO:0007669"/>
    <property type="project" value="InterPro"/>
</dbReference>
<comment type="similarity">
    <text evidence="1">Belongs to the sulfotransferase 1 family.</text>
</comment>
<dbReference type="RefSeq" id="WP_183414729.1">
    <property type="nucleotide sequence ID" value="NZ_JACHXA010000001.1"/>
</dbReference>
<gene>
    <name evidence="4" type="ORF">FHR98_000184</name>
</gene>
<evidence type="ECO:0000313" key="5">
    <source>
        <dbReference type="Proteomes" id="UP000581135"/>
    </source>
</evidence>
<dbReference type="Proteomes" id="UP000581135">
    <property type="component" value="Unassembled WGS sequence"/>
</dbReference>
<evidence type="ECO:0000256" key="2">
    <source>
        <dbReference type="ARBA" id="ARBA00022679"/>
    </source>
</evidence>
<dbReference type="InterPro" id="IPR027417">
    <property type="entry name" value="P-loop_NTPase"/>
</dbReference>
<dbReference type="PANTHER" id="PTHR11783">
    <property type="entry name" value="SULFOTRANSFERASE SULT"/>
    <property type="match status" value="1"/>
</dbReference>
<accession>A0A839SPR1</accession>
<sequence>MGRIIWLASYPKSGNTWLRAFLANLVLDRKEPLPINDLKAFTLSDTRPRFYAAASGQALEALDLNDAEVVALRPKVQEMIAAERPHDHFVKTHSIYGKVGGHPLFAPTLSAGVVYVARNPLDVIPSYAAHFNLSLDQAILALESRENCSPTAGASIGYVMGRWCDHVESWMSNKQIPCIVLRYEDLATRPLQVFGHLAKTLGIAGDPERLQRAIDFSSFKELSRQERESDFSERPPHADRFFRSGKVGAGADLLSAAQRDRVIKVQGPMMRRLGYLDDAGKLTKQVTA</sequence>
<keyword evidence="2" id="KW-0808">Transferase</keyword>
<dbReference type="Pfam" id="PF00685">
    <property type="entry name" value="Sulfotransfer_1"/>
    <property type="match status" value="1"/>
</dbReference>
<comment type="caution">
    <text evidence="4">The sequence shown here is derived from an EMBL/GenBank/DDBJ whole genome shotgun (WGS) entry which is preliminary data.</text>
</comment>
<proteinExistence type="inferred from homology"/>
<evidence type="ECO:0000256" key="1">
    <source>
        <dbReference type="ARBA" id="ARBA00005771"/>
    </source>
</evidence>
<evidence type="ECO:0000313" key="4">
    <source>
        <dbReference type="EMBL" id="MBB3063919.1"/>
    </source>
</evidence>
<name>A0A839SPR1_9PROT</name>
<dbReference type="AlphaFoldDB" id="A0A839SPR1"/>
<organism evidence="4 5">
    <name type="scientific">Limibacillus halophilus</name>
    <dbReference type="NCBI Taxonomy" id="1579333"/>
    <lineage>
        <taxon>Bacteria</taxon>
        <taxon>Pseudomonadati</taxon>
        <taxon>Pseudomonadota</taxon>
        <taxon>Alphaproteobacteria</taxon>
        <taxon>Rhodospirillales</taxon>
        <taxon>Rhodovibrionaceae</taxon>
        <taxon>Limibacillus</taxon>
    </lineage>
</organism>
<protein>
    <recommendedName>
        <fullName evidence="3">Sulfotransferase domain-containing protein</fullName>
    </recommendedName>
</protein>
<dbReference type="EMBL" id="JACHXA010000001">
    <property type="protein sequence ID" value="MBB3063919.1"/>
    <property type="molecule type" value="Genomic_DNA"/>
</dbReference>
<reference evidence="4 5" key="1">
    <citation type="submission" date="2020-08" db="EMBL/GenBank/DDBJ databases">
        <title>Genomic Encyclopedia of Type Strains, Phase III (KMG-III): the genomes of soil and plant-associated and newly described type strains.</title>
        <authorList>
            <person name="Whitman W."/>
        </authorList>
    </citation>
    <scope>NUCLEOTIDE SEQUENCE [LARGE SCALE GENOMIC DNA]</scope>
    <source>
        <strain evidence="4 5">CECT 8803</strain>
    </source>
</reference>
<keyword evidence="5" id="KW-1185">Reference proteome</keyword>
<dbReference type="SUPFAM" id="SSF52540">
    <property type="entry name" value="P-loop containing nucleoside triphosphate hydrolases"/>
    <property type="match status" value="1"/>
</dbReference>
<dbReference type="InterPro" id="IPR000863">
    <property type="entry name" value="Sulfotransferase_dom"/>
</dbReference>
<dbReference type="Gene3D" id="3.40.50.300">
    <property type="entry name" value="P-loop containing nucleotide triphosphate hydrolases"/>
    <property type="match status" value="1"/>
</dbReference>
<evidence type="ECO:0000259" key="3">
    <source>
        <dbReference type="Pfam" id="PF00685"/>
    </source>
</evidence>